<gene>
    <name evidence="2" type="ORF">N0V93_007886</name>
</gene>
<dbReference type="EMBL" id="JAPEVB010000005">
    <property type="protein sequence ID" value="KAJ4387297.1"/>
    <property type="molecule type" value="Genomic_DNA"/>
</dbReference>
<reference evidence="2" key="1">
    <citation type="submission" date="2022-10" db="EMBL/GenBank/DDBJ databases">
        <title>Tapping the CABI collections for fungal endophytes: first genome assemblies for Collariella, Neodidymelliopsis, Ascochyta clinopodiicola, Didymella pomorum, Didymosphaeria variabile, Neocosmospora piperis and Neocucurbitaria cava.</title>
        <authorList>
            <person name="Hill R."/>
        </authorList>
    </citation>
    <scope>NUCLEOTIDE SEQUENCE</scope>
    <source>
        <strain evidence="2">IMI 355082</strain>
    </source>
</reference>
<name>A0A9W8YP92_9PEZI</name>
<organism evidence="2 3">
    <name type="scientific">Gnomoniopsis smithogilvyi</name>
    <dbReference type="NCBI Taxonomy" id="1191159"/>
    <lineage>
        <taxon>Eukaryota</taxon>
        <taxon>Fungi</taxon>
        <taxon>Dikarya</taxon>
        <taxon>Ascomycota</taxon>
        <taxon>Pezizomycotina</taxon>
        <taxon>Sordariomycetes</taxon>
        <taxon>Sordariomycetidae</taxon>
        <taxon>Diaporthales</taxon>
        <taxon>Gnomoniaceae</taxon>
        <taxon>Gnomoniopsis</taxon>
    </lineage>
</organism>
<sequence>MYTIKPLLATFLGAMLAASPIMALSSVTERDGSESVAYLEMYSSTDCSGDGQAYEAAGAMTEQACFTPGDNNKQSLAVSGV</sequence>
<feature type="signal peptide" evidence="1">
    <location>
        <begin position="1"/>
        <end position="23"/>
    </location>
</feature>
<dbReference type="Proteomes" id="UP001140453">
    <property type="component" value="Unassembled WGS sequence"/>
</dbReference>
<evidence type="ECO:0000256" key="1">
    <source>
        <dbReference type="SAM" id="SignalP"/>
    </source>
</evidence>
<keyword evidence="1" id="KW-0732">Signal</keyword>
<feature type="chain" id="PRO_5040775692" evidence="1">
    <location>
        <begin position="24"/>
        <end position="81"/>
    </location>
</feature>
<dbReference type="AlphaFoldDB" id="A0A9W8YP92"/>
<proteinExistence type="predicted"/>
<evidence type="ECO:0000313" key="3">
    <source>
        <dbReference type="Proteomes" id="UP001140453"/>
    </source>
</evidence>
<keyword evidence="3" id="KW-1185">Reference proteome</keyword>
<evidence type="ECO:0000313" key="2">
    <source>
        <dbReference type="EMBL" id="KAJ4387297.1"/>
    </source>
</evidence>
<comment type="caution">
    <text evidence="2">The sequence shown here is derived from an EMBL/GenBank/DDBJ whole genome shotgun (WGS) entry which is preliminary data.</text>
</comment>
<accession>A0A9W8YP92</accession>
<protein>
    <submittedName>
        <fullName evidence="2">Uncharacterized protein</fullName>
    </submittedName>
</protein>